<gene>
    <name evidence="2" type="ordered locus">Alide2_2797</name>
</gene>
<dbReference type="HOGENOM" id="CLU_2271440_0_0_4"/>
<dbReference type="Pfam" id="PF19419">
    <property type="entry name" value="DUF5983"/>
    <property type="match status" value="1"/>
</dbReference>
<dbReference type="InterPro" id="IPR046025">
    <property type="entry name" value="DUF5983"/>
</dbReference>
<name>F4GGJ1_ALIDK</name>
<reference evidence="2 3" key="1">
    <citation type="journal article" date="2011" name="J. Bacteriol.">
        <title>Genome Sequences of Alicycliphilus denitrificans Strains BC and K601T.</title>
        <authorList>
            <person name="Oosterkamp M.J."/>
            <person name="Veuskens T."/>
            <person name="Plugge C.M."/>
            <person name="Langenhoff A.A."/>
            <person name="Gerritse J."/>
            <person name="van Berkel W.J."/>
            <person name="Pieper D.H."/>
            <person name="Junca H."/>
            <person name="Goodwin L.A."/>
            <person name="Daligault H.E."/>
            <person name="Bruce D.C."/>
            <person name="Detter J.C."/>
            <person name="Tapia R."/>
            <person name="Han C.S."/>
            <person name="Land M.L."/>
            <person name="Hauser L.J."/>
            <person name="Smidt H."/>
            <person name="Stams A.J."/>
        </authorList>
    </citation>
    <scope>NUCLEOTIDE SEQUENCE [LARGE SCALE GENOMIC DNA]</scope>
    <source>
        <strain evidence="3">DSM 14773 / CIP 107495 / K601</strain>
    </source>
</reference>
<dbReference type="OrthoDB" id="8905548at2"/>
<proteinExistence type="predicted"/>
<reference evidence="2 3" key="2">
    <citation type="submission" date="2011-04" db="EMBL/GenBank/DDBJ databases">
        <title>Complete sequence of chromosome of Alicycliphilus denitrificans K601.</title>
        <authorList>
            <consortium name="US DOE Joint Genome Institute"/>
            <person name="Lucas S."/>
            <person name="Han J."/>
            <person name="Lapidus A."/>
            <person name="Cheng J.-F."/>
            <person name="Goodwin L."/>
            <person name="Pitluck S."/>
            <person name="Peters L."/>
            <person name="Zeytun A."/>
            <person name="Detter J.C."/>
            <person name="Han C."/>
            <person name="Tapia R."/>
            <person name="Land M."/>
            <person name="Hauser L."/>
            <person name="Kyrpides N."/>
            <person name="Ivanova N."/>
            <person name="Mikhailova N."/>
            <person name="Pagani I."/>
            <person name="Oosterkamp M."/>
            <person name="Pieper D."/>
            <person name="van Berkel W."/>
            <person name="Langenhoff A."/>
            <person name="Smidt H."/>
            <person name="Stams A."/>
            <person name="Woyke T."/>
        </authorList>
    </citation>
    <scope>NUCLEOTIDE SEQUENCE [LARGE SCALE GENOMIC DNA]</scope>
    <source>
        <strain evidence="3">DSM 14773 / CIP 107495 / K601</strain>
    </source>
</reference>
<evidence type="ECO:0000313" key="2">
    <source>
        <dbReference type="EMBL" id="AEB85145.1"/>
    </source>
</evidence>
<feature type="domain" description="DUF5983" evidence="1">
    <location>
        <begin position="17"/>
        <end position="96"/>
    </location>
</feature>
<protein>
    <recommendedName>
        <fullName evidence="1">DUF5983 domain-containing protein</fullName>
    </recommendedName>
</protein>
<dbReference type="Proteomes" id="UP000007938">
    <property type="component" value="Chromosome"/>
</dbReference>
<accession>F4GGJ1</accession>
<sequence length="102" mass="10893">MNTAGIGRLRELAETIAVVSLSHLLPTTRAKLQANALSVNAYPTEFGGLVHVGMAPHRAPVEHDLALISELAAQAGVEWLLFDAEAPTLDELPLYAQQLPEA</sequence>
<dbReference type="AlphaFoldDB" id="F4GGJ1"/>
<keyword evidence="3" id="KW-1185">Reference proteome</keyword>
<evidence type="ECO:0000313" key="3">
    <source>
        <dbReference type="Proteomes" id="UP000007938"/>
    </source>
</evidence>
<dbReference type="STRING" id="596154.Alide2_2797"/>
<organism evidence="2 3">
    <name type="scientific">Alicycliphilus denitrificans (strain DSM 14773 / CIP 107495 / K601)</name>
    <dbReference type="NCBI Taxonomy" id="596154"/>
    <lineage>
        <taxon>Bacteria</taxon>
        <taxon>Pseudomonadati</taxon>
        <taxon>Pseudomonadota</taxon>
        <taxon>Betaproteobacteria</taxon>
        <taxon>Burkholderiales</taxon>
        <taxon>Comamonadaceae</taxon>
        <taxon>Alicycliphilus</taxon>
    </lineage>
</organism>
<evidence type="ECO:0000259" key="1">
    <source>
        <dbReference type="Pfam" id="PF19419"/>
    </source>
</evidence>
<dbReference type="KEGG" id="adk:Alide2_2797"/>
<dbReference type="RefSeq" id="WP_013722343.1">
    <property type="nucleotide sequence ID" value="NC_015422.1"/>
</dbReference>
<dbReference type="EMBL" id="CP002657">
    <property type="protein sequence ID" value="AEB85145.1"/>
    <property type="molecule type" value="Genomic_DNA"/>
</dbReference>